<dbReference type="UniPathway" id="UPA00359">
    <property type="reaction ID" value="UER00482"/>
</dbReference>
<feature type="non-terminal residue" evidence="1">
    <location>
        <position position="1"/>
    </location>
</feature>
<keyword evidence="1" id="KW-0418">Kinase</keyword>
<dbReference type="EC" id="2.7.1.130" evidence="1"/>
<evidence type="ECO:0000313" key="2">
    <source>
        <dbReference type="Proteomes" id="UP000234505"/>
    </source>
</evidence>
<dbReference type="EMBL" id="PIDS01001622">
    <property type="protein sequence ID" value="PLL21565.1"/>
    <property type="molecule type" value="Genomic_DNA"/>
</dbReference>
<organism evidence="1 2">
    <name type="scientific">Klebsiella michiganensis</name>
    <dbReference type="NCBI Taxonomy" id="1134687"/>
    <lineage>
        <taxon>Bacteria</taxon>
        <taxon>Pseudomonadati</taxon>
        <taxon>Pseudomonadota</taxon>
        <taxon>Gammaproteobacteria</taxon>
        <taxon>Enterobacterales</taxon>
        <taxon>Enterobacteriaceae</taxon>
        <taxon>Klebsiella/Raoultella group</taxon>
        <taxon>Klebsiella</taxon>
    </lineage>
</organism>
<dbReference type="GO" id="GO:0009245">
    <property type="term" value="P:lipid A biosynthetic process"/>
    <property type="evidence" value="ECO:0007669"/>
    <property type="project" value="InterPro"/>
</dbReference>
<name>A0A2J4PS15_9ENTR</name>
<dbReference type="AlphaFoldDB" id="A0A2J4PS15"/>
<comment type="caution">
    <text evidence="1">The sequence shown here is derived from an EMBL/GenBank/DDBJ whole genome shotgun (WGS) entry which is preliminary data.</text>
</comment>
<evidence type="ECO:0000313" key="1">
    <source>
        <dbReference type="EMBL" id="PLL21565.1"/>
    </source>
</evidence>
<protein>
    <submittedName>
        <fullName evidence="1">Tetraacyldisaccharide 4'-kinase</fullName>
        <ecNumber evidence="1">2.7.1.130</ecNumber>
    </submittedName>
</protein>
<sequence length="56" mass="6404">VAALATPQQTLLMTEKDAVKCREFAQANWWYLPVDAIMTDQRAQRLLTDLVTLAQR</sequence>
<dbReference type="Proteomes" id="UP000234505">
    <property type="component" value="Unassembled WGS sequence"/>
</dbReference>
<dbReference type="GO" id="GO:0016020">
    <property type="term" value="C:membrane"/>
    <property type="evidence" value="ECO:0007669"/>
    <property type="project" value="GOC"/>
</dbReference>
<gene>
    <name evidence="1" type="primary">lpxK</name>
    <name evidence="1" type="ORF">CWN50_30560</name>
</gene>
<keyword evidence="1" id="KW-0808">Transferase</keyword>
<accession>A0A2J4PS15</accession>
<reference evidence="1 2" key="1">
    <citation type="submission" date="2017-11" db="EMBL/GenBank/DDBJ databases">
        <authorList>
            <person name="Han C.G."/>
        </authorList>
    </citation>
    <scope>NUCLEOTIDE SEQUENCE [LARGE SCALE GENOMIC DNA]</scope>
    <source>
        <strain evidence="1 2">A11</strain>
    </source>
</reference>
<reference evidence="1 2" key="2">
    <citation type="submission" date="2018-01" db="EMBL/GenBank/DDBJ databases">
        <title>Genomic study of Klebsiella pneumoniae.</title>
        <authorList>
            <person name="Yang Y."/>
            <person name="Bicalho R."/>
        </authorList>
    </citation>
    <scope>NUCLEOTIDE SEQUENCE [LARGE SCALE GENOMIC DNA]</scope>
    <source>
        <strain evidence="1 2">A11</strain>
    </source>
</reference>
<dbReference type="GO" id="GO:0009029">
    <property type="term" value="F:lipid-A 4'-kinase activity"/>
    <property type="evidence" value="ECO:0007669"/>
    <property type="project" value="UniProtKB-EC"/>
</dbReference>
<dbReference type="Pfam" id="PF02606">
    <property type="entry name" value="LpxK"/>
    <property type="match status" value="1"/>
</dbReference>
<dbReference type="GO" id="GO:0005524">
    <property type="term" value="F:ATP binding"/>
    <property type="evidence" value="ECO:0007669"/>
    <property type="project" value="InterPro"/>
</dbReference>
<proteinExistence type="predicted"/>
<dbReference type="InterPro" id="IPR003758">
    <property type="entry name" value="LpxK"/>
</dbReference>